<sequence>MRIAALTVLALGLVCTGAAPATADPNTGNQSDIDTLSNTLSKGYELKDCTPQPIAPGQLASLQCGQSRDPNGPAEAKYILFSNGNDLGNMFKTSIKEETLANCGNEKSPTKWHQGSSATSNAGQVACGSFQDAAEVIWTVDAKNVLSYIRASNNDVPALYEWWRNNG</sequence>
<name>A0ABV4C6X4_9MYCO</name>
<feature type="chain" id="PRO_5046202894" evidence="1">
    <location>
        <begin position="24"/>
        <end position="167"/>
    </location>
</feature>
<keyword evidence="2" id="KW-0723">Serine/threonine-protein kinase</keyword>
<accession>A0ABV4C6X4</accession>
<proteinExistence type="predicted"/>
<gene>
    <name evidence="2" type="ORF">AB8998_26550</name>
</gene>
<keyword evidence="2" id="KW-0418">Kinase</keyword>
<dbReference type="EMBL" id="JBGEDP010000001">
    <property type="protein sequence ID" value="MEY8018269.1"/>
    <property type="molecule type" value="Genomic_DNA"/>
</dbReference>
<protein>
    <submittedName>
        <fullName evidence="2">Serine/threonine protein kinase</fullName>
    </submittedName>
</protein>
<keyword evidence="2" id="KW-0808">Transferase</keyword>
<keyword evidence="1" id="KW-0732">Signal</keyword>
<organism evidence="2 3">
    <name type="scientific">Mycobacterium servetii</name>
    <dbReference type="NCBI Taxonomy" id="3237418"/>
    <lineage>
        <taxon>Bacteria</taxon>
        <taxon>Bacillati</taxon>
        <taxon>Actinomycetota</taxon>
        <taxon>Actinomycetes</taxon>
        <taxon>Mycobacteriales</taxon>
        <taxon>Mycobacteriaceae</taxon>
        <taxon>Mycobacterium</taxon>
    </lineage>
</organism>
<dbReference type="Proteomes" id="UP001564760">
    <property type="component" value="Unassembled WGS sequence"/>
</dbReference>
<evidence type="ECO:0000313" key="2">
    <source>
        <dbReference type="EMBL" id="MEY8018269.1"/>
    </source>
</evidence>
<keyword evidence="3" id="KW-1185">Reference proteome</keyword>
<feature type="signal peptide" evidence="1">
    <location>
        <begin position="1"/>
        <end position="23"/>
    </location>
</feature>
<comment type="caution">
    <text evidence="2">The sequence shown here is derived from an EMBL/GenBank/DDBJ whole genome shotgun (WGS) entry which is preliminary data.</text>
</comment>
<evidence type="ECO:0000313" key="3">
    <source>
        <dbReference type="Proteomes" id="UP001564760"/>
    </source>
</evidence>
<dbReference type="GO" id="GO:0004674">
    <property type="term" value="F:protein serine/threonine kinase activity"/>
    <property type="evidence" value="ECO:0007669"/>
    <property type="project" value="UniProtKB-KW"/>
</dbReference>
<reference evidence="2 3" key="1">
    <citation type="submission" date="2024-08" db="EMBL/GenBank/DDBJ databases">
        <title>Mycobacterium servetensis sp. nov., a novel rapid-growing mycobacterial species recovered from a human patient in Zaragoza, Spain.</title>
        <authorList>
            <person name="Tristancho-Baro A.I."/>
            <person name="Buenestado-Serrano S."/>
            <person name="Garcia De Viedma D."/>
            <person name="Milagro-Beamonte A."/>
            <person name="Burillo N."/>
            <person name="Sanz S."/>
            <person name="Lopez-Calleja A.I."/>
            <person name="Penas-Utrilla D."/>
            <person name="Guardingo M."/>
            <person name="Garcia M.J."/>
            <person name="Vinuelas-Bayon J."/>
        </authorList>
    </citation>
    <scope>NUCLEOTIDE SEQUENCE [LARGE SCALE GENOMIC DNA]</scope>
    <source>
        <strain evidence="3">HUMS_12744610</strain>
    </source>
</reference>
<evidence type="ECO:0000256" key="1">
    <source>
        <dbReference type="SAM" id="SignalP"/>
    </source>
</evidence>